<comment type="caution">
    <text evidence="1">The sequence shown here is derived from an EMBL/GenBank/DDBJ whole genome shotgun (WGS) entry which is preliminary data.</text>
</comment>
<name>A0A6N6JWU8_9ENTR</name>
<dbReference type="AlphaFoldDB" id="A0A6N6JWU8"/>
<evidence type="ECO:0000313" key="1">
    <source>
        <dbReference type="EMBL" id="KAA1271299.1"/>
    </source>
</evidence>
<proteinExistence type="predicted"/>
<feature type="non-terminal residue" evidence="1">
    <location>
        <position position="65"/>
    </location>
</feature>
<organism evidence="1 2">
    <name type="scientific">Citrobacter pasteurii</name>
    <dbReference type="NCBI Taxonomy" id="1563222"/>
    <lineage>
        <taxon>Bacteria</taxon>
        <taxon>Pseudomonadati</taxon>
        <taxon>Pseudomonadota</taxon>
        <taxon>Gammaproteobacteria</taxon>
        <taxon>Enterobacterales</taxon>
        <taxon>Enterobacteriaceae</taxon>
        <taxon>Citrobacter</taxon>
    </lineage>
</organism>
<gene>
    <name evidence="1" type="ORF">DXF85_24560</name>
</gene>
<dbReference type="EMBL" id="QRDC01000056">
    <property type="protein sequence ID" value="KAA1271299.1"/>
    <property type="molecule type" value="Genomic_DNA"/>
</dbReference>
<dbReference type="Proteomes" id="UP000468420">
    <property type="component" value="Unassembled WGS sequence"/>
</dbReference>
<evidence type="ECO:0000313" key="2">
    <source>
        <dbReference type="Proteomes" id="UP000468420"/>
    </source>
</evidence>
<reference evidence="1 2" key="1">
    <citation type="submission" date="2018-08" db="EMBL/GenBank/DDBJ databases">
        <title>Complete genomic analysis of a Citrobacter pasteurii isolated from cockles (Cerastoderma edule) containing a new chromosomic qnrB allele.</title>
        <authorList>
            <person name="Rodrigues A."/>
            <person name="Baptista T."/>
            <person name="Quesada A."/>
            <person name="Campos M.J."/>
        </authorList>
    </citation>
    <scope>NUCLEOTIDE SEQUENCE [LARGE SCALE GENOMIC DNA]</scope>
    <source>
        <strain evidence="1 2">BA18</strain>
    </source>
</reference>
<sequence length="65" mass="7199">MAGKQEGKPLSFKAVKMMKPGGKDEADVGENRGLRLSCGTTGMNSFFYRYASPRLVNLFRLKLVT</sequence>
<protein>
    <submittedName>
        <fullName evidence="1">Integrase</fullName>
    </submittedName>
</protein>
<accession>A0A6N6JWU8</accession>